<protein>
    <recommendedName>
        <fullName evidence="2">3-keto-alpha-glucoside-1,2-lyase/3-keto-2-hydroxy-glucal hydratase domain-containing protein</fullName>
    </recommendedName>
</protein>
<dbReference type="RefSeq" id="WP_014021369.1">
    <property type="nucleotide sequence ID" value="NC_015914.1"/>
</dbReference>
<dbReference type="Gene3D" id="2.60.120.560">
    <property type="entry name" value="Exo-inulinase, domain 1"/>
    <property type="match status" value="1"/>
</dbReference>
<name>G0IW91_CYCMS</name>
<proteinExistence type="predicted"/>
<dbReference type="Proteomes" id="UP000001635">
    <property type="component" value="Chromosome"/>
</dbReference>
<dbReference type="KEGG" id="cmr:Cycma_3356"/>
<dbReference type="HOGENOM" id="CLU_073042_0_0_10"/>
<dbReference type="OrthoDB" id="9806233at2"/>
<dbReference type="GO" id="GO:0016787">
    <property type="term" value="F:hydrolase activity"/>
    <property type="evidence" value="ECO:0007669"/>
    <property type="project" value="InterPro"/>
</dbReference>
<dbReference type="InterPro" id="IPR010496">
    <property type="entry name" value="AL/BT2_dom"/>
</dbReference>
<feature type="chain" id="PRO_5003400592" description="3-keto-alpha-glucoside-1,2-lyase/3-keto-2-hydroxy-glucal hydratase domain-containing protein" evidence="1">
    <location>
        <begin position="25"/>
        <end position="236"/>
    </location>
</feature>
<keyword evidence="1" id="KW-0732">Signal</keyword>
<keyword evidence="4" id="KW-1185">Reference proteome</keyword>
<gene>
    <name evidence="3" type="ordered locus">Cycma_3356</name>
</gene>
<dbReference type="STRING" id="880070.Cycma_3356"/>
<evidence type="ECO:0000256" key="1">
    <source>
        <dbReference type="SAM" id="SignalP"/>
    </source>
</evidence>
<evidence type="ECO:0000313" key="4">
    <source>
        <dbReference type="Proteomes" id="UP000001635"/>
    </source>
</evidence>
<dbReference type="Pfam" id="PF06439">
    <property type="entry name" value="3keto-disac_hyd"/>
    <property type="match status" value="1"/>
</dbReference>
<evidence type="ECO:0000313" key="3">
    <source>
        <dbReference type="EMBL" id="AEL27079.1"/>
    </source>
</evidence>
<feature type="signal peptide" evidence="1">
    <location>
        <begin position="1"/>
        <end position="24"/>
    </location>
</feature>
<feature type="domain" description="3-keto-alpha-glucoside-1,2-lyase/3-keto-2-hydroxy-glucal hydratase" evidence="2">
    <location>
        <begin position="33"/>
        <end position="234"/>
    </location>
</feature>
<dbReference type="EMBL" id="CP002955">
    <property type="protein sequence ID" value="AEL27079.1"/>
    <property type="molecule type" value="Genomic_DNA"/>
</dbReference>
<reference evidence="4" key="1">
    <citation type="submission" date="2011-07" db="EMBL/GenBank/DDBJ databases">
        <title>The complete genome of Cyclobacterium marinum DSM 745.</title>
        <authorList>
            <person name="Lucas S."/>
            <person name="Han J."/>
            <person name="Lapidus A."/>
            <person name="Bruce D."/>
            <person name="Goodwin L."/>
            <person name="Pitluck S."/>
            <person name="Peters L."/>
            <person name="Kyrpides N."/>
            <person name="Mavromatis K."/>
            <person name="Ivanova N."/>
            <person name="Ovchinnikova G."/>
            <person name="Chertkov O."/>
            <person name="Detter J.C."/>
            <person name="Tapia R."/>
            <person name="Han C."/>
            <person name="Land M."/>
            <person name="Hauser L."/>
            <person name="Markowitz V."/>
            <person name="Cheng J.-F."/>
            <person name="Hugenholtz P."/>
            <person name="Woyke T."/>
            <person name="Wu D."/>
            <person name="Tindall B."/>
            <person name="Schuetze A."/>
            <person name="Brambilla E."/>
            <person name="Klenk H.-P."/>
            <person name="Eisen J.A."/>
        </authorList>
    </citation>
    <scope>NUCLEOTIDE SEQUENCE [LARGE SCALE GENOMIC DNA]</scope>
    <source>
        <strain evidence="4">ATCC 25205 / DSM 745 / LMG 13164 / NCIMB 1802</strain>
    </source>
</reference>
<organism evidence="3 4">
    <name type="scientific">Cyclobacterium marinum (strain ATCC 25205 / DSM 745 / LMG 13164 / NCIMB 1802)</name>
    <name type="common">Flectobacillus marinus</name>
    <dbReference type="NCBI Taxonomy" id="880070"/>
    <lineage>
        <taxon>Bacteria</taxon>
        <taxon>Pseudomonadati</taxon>
        <taxon>Bacteroidota</taxon>
        <taxon>Cytophagia</taxon>
        <taxon>Cytophagales</taxon>
        <taxon>Cyclobacteriaceae</taxon>
        <taxon>Cyclobacterium</taxon>
    </lineage>
</organism>
<dbReference type="AlphaFoldDB" id="G0IW91"/>
<evidence type="ECO:0000259" key="2">
    <source>
        <dbReference type="Pfam" id="PF06439"/>
    </source>
</evidence>
<sequence length="236" mass="26685">MRKTSQKIIAVVVTLLLQSSFSLALFGQSTSSYEVLFDGKSLEKWCPKNAPTSAIKGWKIEDGTLFMDGKGGGDIITKEKYSDFELVFEFNLTANANSGIKYFVDTIYNEKTGKMMVNGPEYQIIDDYNYEGVKDNPNGTTSTGAAYLFYPPKNKELKPHGSWNQGKIIAKGKKVSHYLNGKKLVSYTRGNKDFLKKKSENKFKDDENYGELKEGHILITDHGDKVFFRNIKIKRL</sequence>
<accession>G0IW91</accession>
<dbReference type="eggNOG" id="COG2152">
    <property type="taxonomic scope" value="Bacteria"/>
</dbReference>